<gene>
    <name evidence="1" type="ORF">AFUS01_LOCUS19598</name>
</gene>
<reference evidence="1" key="1">
    <citation type="submission" date="2021-06" db="EMBL/GenBank/DDBJ databases">
        <authorList>
            <person name="Hodson N. C."/>
            <person name="Mongue J. A."/>
            <person name="Jaron S. K."/>
        </authorList>
    </citation>
    <scope>NUCLEOTIDE SEQUENCE</scope>
</reference>
<dbReference type="EMBL" id="CAJVCH010204003">
    <property type="protein sequence ID" value="CAG7730986.1"/>
    <property type="molecule type" value="Genomic_DNA"/>
</dbReference>
<name>A0A8J2PBI6_9HEXA</name>
<comment type="caution">
    <text evidence="1">The sequence shown here is derived from an EMBL/GenBank/DDBJ whole genome shotgun (WGS) entry which is preliminary data.</text>
</comment>
<keyword evidence="2" id="KW-1185">Reference proteome</keyword>
<proteinExistence type="predicted"/>
<evidence type="ECO:0000313" key="1">
    <source>
        <dbReference type="EMBL" id="CAG7730986.1"/>
    </source>
</evidence>
<protein>
    <submittedName>
        <fullName evidence="1">Uncharacterized protein</fullName>
    </submittedName>
</protein>
<dbReference type="Proteomes" id="UP000708208">
    <property type="component" value="Unassembled WGS sequence"/>
</dbReference>
<evidence type="ECO:0000313" key="2">
    <source>
        <dbReference type="Proteomes" id="UP000708208"/>
    </source>
</evidence>
<organism evidence="1 2">
    <name type="scientific">Allacma fusca</name>
    <dbReference type="NCBI Taxonomy" id="39272"/>
    <lineage>
        <taxon>Eukaryota</taxon>
        <taxon>Metazoa</taxon>
        <taxon>Ecdysozoa</taxon>
        <taxon>Arthropoda</taxon>
        <taxon>Hexapoda</taxon>
        <taxon>Collembola</taxon>
        <taxon>Symphypleona</taxon>
        <taxon>Sminthuridae</taxon>
        <taxon>Allacma</taxon>
    </lineage>
</organism>
<accession>A0A8J2PBI6</accession>
<sequence>MRVKTKTPTSGIICGPIQVPSNRGDFYNCLIKELVAGKYLRFKKWNQRLLNTCLLLLVQQTLSGERSLSKSTILEW</sequence>
<dbReference type="AlphaFoldDB" id="A0A8J2PBI6"/>